<name>A0A154PQ48_DUFNO</name>
<sequence>MTGDMHRFEPCARDGSMLPTFINKKQYKSRKYHINFTHNERHCYNYYDFTLIY</sequence>
<dbReference type="AlphaFoldDB" id="A0A154PQ48"/>
<dbReference type="EMBL" id="KQ435031">
    <property type="protein sequence ID" value="KZC14012.1"/>
    <property type="molecule type" value="Genomic_DNA"/>
</dbReference>
<reference evidence="1 2" key="1">
    <citation type="submission" date="2015-07" db="EMBL/GenBank/DDBJ databases">
        <title>The genome of Dufourea novaeangliae.</title>
        <authorList>
            <person name="Pan H."/>
            <person name="Kapheim K."/>
        </authorList>
    </citation>
    <scope>NUCLEOTIDE SEQUENCE [LARGE SCALE GENOMIC DNA]</scope>
    <source>
        <strain evidence="1">0120121106</strain>
        <tissue evidence="1">Whole body</tissue>
    </source>
</reference>
<organism evidence="1 2">
    <name type="scientific">Dufourea novaeangliae</name>
    <name type="common">Sweat bee</name>
    <dbReference type="NCBI Taxonomy" id="178035"/>
    <lineage>
        <taxon>Eukaryota</taxon>
        <taxon>Metazoa</taxon>
        <taxon>Ecdysozoa</taxon>
        <taxon>Arthropoda</taxon>
        <taxon>Hexapoda</taxon>
        <taxon>Insecta</taxon>
        <taxon>Pterygota</taxon>
        <taxon>Neoptera</taxon>
        <taxon>Endopterygota</taxon>
        <taxon>Hymenoptera</taxon>
        <taxon>Apocrita</taxon>
        <taxon>Aculeata</taxon>
        <taxon>Apoidea</taxon>
        <taxon>Anthophila</taxon>
        <taxon>Halictidae</taxon>
        <taxon>Rophitinae</taxon>
        <taxon>Dufourea</taxon>
    </lineage>
</organism>
<gene>
    <name evidence="1" type="ORF">WN55_06218</name>
</gene>
<proteinExistence type="predicted"/>
<keyword evidence="2" id="KW-1185">Reference proteome</keyword>
<protein>
    <submittedName>
        <fullName evidence="1">Uncharacterized protein</fullName>
    </submittedName>
</protein>
<evidence type="ECO:0000313" key="1">
    <source>
        <dbReference type="EMBL" id="KZC14012.1"/>
    </source>
</evidence>
<dbReference type="Proteomes" id="UP000076502">
    <property type="component" value="Unassembled WGS sequence"/>
</dbReference>
<accession>A0A154PQ48</accession>
<evidence type="ECO:0000313" key="2">
    <source>
        <dbReference type="Proteomes" id="UP000076502"/>
    </source>
</evidence>